<dbReference type="AlphaFoldDB" id="A0A6V8L3Q5"/>
<dbReference type="Pfam" id="PF11468">
    <property type="entry name" value="PTase_Orf2"/>
    <property type="match status" value="1"/>
</dbReference>
<name>A0A6V8L3Q5_9ACTN</name>
<dbReference type="SUPFAM" id="SSF143492">
    <property type="entry name" value="Prenyltransferase-like"/>
    <property type="match status" value="1"/>
</dbReference>
<dbReference type="SFLD" id="SFLDS00036">
    <property type="entry name" value="Aromatic_Prenyltransferase"/>
    <property type="match status" value="1"/>
</dbReference>
<evidence type="ECO:0000256" key="3">
    <source>
        <dbReference type="ARBA" id="ARBA00022679"/>
    </source>
</evidence>
<dbReference type="SFLD" id="SFLDG01163">
    <property type="entry name" value="II"/>
    <property type="match status" value="1"/>
</dbReference>
<keyword evidence="3" id="KW-0808">Transferase</keyword>
<dbReference type="CDD" id="cd13931">
    <property type="entry name" value="PT-CloQ_NphB"/>
    <property type="match status" value="1"/>
</dbReference>
<organism evidence="4 5">
    <name type="scientific">Phytohabitans rumicis</name>
    <dbReference type="NCBI Taxonomy" id="1076125"/>
    <lineage>
        <taxon>Bacteria</taxon>
        <taxon>Bacillati</taxon>
        <taxon>Actinomycetota</taxon>
        <taxon>Actinomycetes</taxon>
        <taxon>Micromonosporales</taxon>
        <taxon>Micromonosporaceae</taxon>
    </lineage>
</organism>
<evidence type="ECO:0000313" key="4">
    <source>
        <dbReference type="EMBL" id="GFJ87335.1"/>
    </source>
</evidence>
<comment type="similarity">
    <text evidence="1">Belongs to the aromatic prenyltransferase family.</text>
</comment>
<dbReference type="GO" id="GO:0004659">
    <property type="term" value="F:prenyltransferase activity"/>
    <property type="evidence" value="ECO:0007669"/>
    <property type="project" value="UniProtKB-KW"/>
</dbReference>
<reference evidence="4 5" key="2">
    <citation type="submission" date="2020-03" db="EMBL/GenBank/DDBJ databases">
        <authorList>
            <person name="Ichikawa N."/>
            <person name="Kimura A."/>
            <person name="Kitahashi Y."/>
            <person name="Uohara A."/>
        </authorList>
    </citation>
    <scope>NUCLEOTIDE SEQUENCE [LARGE SCALE GENOMIC DNA]</scope>
    <source>
        <strain evidence="4 5">NBRC 108638</strain>
    </source>
</reference>
<dbReference type="InterPro" id="IPR036239">
    <property type="entry name" value="PrenylTrfase-like_sf"/>
</dbReference>
<reference evidence="4 5" key="1">
    <citation type="submission" date="2020-03" db="EMBL/GenBank/DDBJ databases">
        <title>Whole genome shotgun sequence of Phytohabitans rumicis NBRC 108638.</title>
        <authorList>
            <person name="Komaki H."/>
            <person name="Tamura T."/>
        </authorList>
    </citation>
    <scope>NUCLEOTIDE SEQUENCE [LARGE SCALE GENOMIC DNA]</scope>
    <source>
        <strain evidence="4 5">NBRC 108638</strain>
    </source>
</reference>
<protein>
    <recommendedName>
        <fullName evidence="6">Prenyltransferase</fullName>
    </recommendedName>
</protein>
<keyword evidence="5" id="KW-1185">Reference proteome</keyword>
<evidence type="ECO:0000313" key="5">
    <source>
        <dbReference type="Proteomes" id="UP000482960"/>
    </source>
</evidence>
<dbReference type="Proteomes" id="UP000482960">
    <property type="component" value="Unassembled WGS sequence"/>
</dbReference>
<dbReference type="EMBL" id="BLPG01000001">
    <property type="protein sequence ID" value="GFJ87335.1"/>
    <property type="molecule type" value="Genomic_DNA"/>
</dbReference>
<dbReference type="InterPro" id="IPR033964">
    <property type="entry name" value="ABBA"/>
</dbReference>
<sequence length="298" mass="33185">MSGAAELEHLYSAIEESAALVDVTCSRDKVWPILAAYDAARQNIIAFRVANDTRDDGDFHCRFSLNDGVEPYGVALSNGLIAKTDHPVGALLSELQERCPIDSSGVDFGVVCGFRKIWIYFPDGEFQRLSTLADLRSMPSSLADNVDLFARHGLDDRVDVAGINYHHKSVNLYFPQPPDPTTIRSLHRDIGLPEPSEQMLKFCEGAFGFYTTLSWDSPKVERISFGAKAQDPTALPVRLGPKIEHFAKNVSYGVDDPKLVYGAVTSTGEEYYKLQAYYRWPSHGRRAGRGYPRSRSMN</sequence>
<dbReference type="RefSeq" id="WP_173074246.1">
    <property type="nucleotide sequence ID" value="NZ_BAABJB010000061.1"/>
</dbReference>
<dbReference type="InterPro" id="IPR020965">
    <property type="entry name" value="Prenyltransferase_CloQ"/>
</dbReference>
<comment type="caution">
    <text evidence="4">The sequence shown here is derived from an EMBL/GenBank/DDBJ whole genome shotgun (WGS) entry which is preliminary data.</text>
</comment>
<evidence type="ECO:0000256" key="2">
    <source>
        <dbReference type="ARBA" id="ARBA00022602"/>
    </source>
</evidence>
<proteinExistence type="inferred from homology"/>
<gene>
    <name evidence="4" type="ORF">Prum_009770</name>
</gene>
<keyword evidence="2" id="KW-0637">Prenyltransferase</keyword>
<evidence type="ECO:0008006" key="6">
    <source>
        <dbReference type="Google" id="ProtNLM"/>
    </source>
</evidence>
<evidence type="ECO:0000256" key="1">
    <source>
        <dbReference type="ARBA" id="ARBA00005368"/>
    </source>
</evidence>
<accession>A0A6V8L3Q5</accession>